<reference evidence="3" key="1">
    <citation type="submission" date="2025-08" db="UniProtKB">
        <authorList>
            <consortium name="RefSeq"/>
        </authorList>
    </citation>
    <scope>IDENTIFICATION</scope>
    <source>
        <tissue evidence="3">Blood</tissue>
    </source>
</reference>
<gene>
    <name evidence="3" type="primary">LOC112860872</name>
</gene>
<dbReference type="RefSeq" id="XP_025779865.1">
    <property type="nucleotide sequence ID" value="XM_025924080.1"/>
</dbReference>
<sequence>MQNIFPGSGNREVTDGPDESGVAGGWVLAQVGRRMPGLAGEEVSTTQPKGLGYEKGQERRMANGQEADGRGKSGQNRRRHLRHSPKWGRLMAGNEACGGYFSAGVKCASEALENESLVASYVVTSATVASSAIFDDATPARREGARARCSEKSTNQDTPTPIVSTRVSGFRCPCGFRGIPPAGAERPVVGLDALGRARRGPRLERSASRPSGAFRGGAPNVDSGRGAGAARGSPHSPPPGVRGGRSLVGLAKRTGPVPALRRVCNPMDTQKCTEEKSRKGRVKCREVRHEATRRRLFCKGCVTLPHHGESDLCYSEVHLRRMKETKDCICTPHCNPSRSRSIEECEEEKGDFRNGMMTECHRYLELQKKVLWGHLGGSVG</sequence>
<keyword evidence="2" id="KW-1185">Reference proteome</keyword>
<proteinExistence type="predicted"/>
<feature type="region of interest" description="Disordered" evidence="1">
    <location>
        <begin position="198"/>
        <end position="248"/>
    </location>
</feature>
<dbReference type="Proteomes" id="UP000515131">
    <property type="component" value="Unplaced"/>
</dbReference>
<dbReference type="KEGG" id="pcoo:112860872"/>
<accession>A0A6P6HVK8</accession>
<protein>
    <submittedName>
        <fullName evidence="3">Uncharacterized protein LOC112860872</fullName>
    </submittedName>
</protein>
<name>A0A6P6HVK8_PUMCO</name>
<dbReference type="GeneID" id="112860872"/>
<evidence type="ECO:0000313" key="2">
    <source>
        <dbReference type="Proteomes" id="UP000515131"/>
    </source>
</evidence>
<feature type="region of interest" description="Disordered" evidence="1">
    <location>
        <begin position="1"/>
        <end position="25"/>
    </location>
</feature>
<organism evidence="2 3">
    <name type="scientific">Puma concolor</name>
    <name type="common">Mountain lion</name>
    <name type="synonym">Felis concolor</name>
    <dbReference type="NCBI Taxonomy" id="9696"/>
    <lineage>
        <taxon>Eukaryota</taxon>
        <taxon>Metazoa</taxon>
        <taxon>Chordata</taxon>
        <taxon>Craniata</taxon>
        <taxon>Vertebrata</taxon>
        <taxon>Euteleostomi</taxon>
        <taxon>Mammalia</taxon>
        <taxon>Eutheria</taxon>
        <taxon>Laurasiatheria</taxon>
        <taxon>Carnivora</taxon>
        <taxon>Feliformia</taxon>
        <taxon>Felidae</taxon>
        <taxon>Felinae</taxon>
        <taxon>Puma</taxon>
    </lineage>
</organism>
<feature type="region of interest" description="Disordered" evidence="1">
    <location>
        <begin position="144"/>
        <end position="164"/>
    </location>
</feature>
<feature type="compositionally biased region" description="Polar residues" evidence="1">
    <location>
        <begin position="152"/>
        <end position="164"/>
    </location>
</feature>
<feature type="compositionally biased region" description="Basic and acidic residues" evidence="1">
    <location>
        <begin position="55"/>
        <end position="71"/>
    </location>
</feature>
<evidence type="ECO:0000313" key="3">
    <source>
        <dbReference type="RefSeq" id="XP_025779865.1"/>
    </source>
</evidence>
<evidence type="ECO:0000256" key="1">
    <source>
        <dbReference type="SAM" id="MobiDB-lite"/>
    </source>
</evidence>
<feature type="region of interest" description="Disordered" evidence="1">
    <location>
        <begin position="37"/>
        <end position="81"/>
    </location>
</feature>
<dbReference type="AlphaFoldDB" id="A0A6P6HVK8"/>